<protein>
    <submittedName>
        <fullName evidence="1 3">Uncharacterized protein</fullName>
    </submittedName>
</protein>
<gene>
    <name evidence="1 3" type="ORF">BDZ99DRAFT_401120</name>
</gene>
<organism evidence="1">
    <name type="scientific">Mytilinidion resinicola</name>
    <dbReference type="NCBI Taxonomy" id="574789"/>
    <lineage>
        <taxon>Eukaryota</taxon>
        <taxon>Fungi</taxon>
        <taxon>Dikarya</taxon>
        <taxon>Ascomycota</taxon>
        <taxon>Pezizomycotina</taxon>
        <taxon>Dothideomycetes</taxon>
        <taxon>Pleosporomycetidae</taxon>
        <taxon>Mytilinidiales</taxon>
        <taxon>Mytilinidiaceae</taxon>
        <taxon>Mytilinidion</taxon>
    </lineage>
</organism>
<sequence>DLARRCIYYINKKGFLLAFKNAFFNIFIYKNCKKAFKASRLVPINTQVVFNRLNIQLRTLLLAPLLEIL</sequence>
<keyword evidence="2" id="KW-1185">Reference proteome</keyword>
<reference evidence="3" key="2">
    <citation type="submission" date="2020-04" db="EMBL/GenBank/DDBJ databases">
        <authorList>
            <consortium name="NCBI Genome Project"/>
        </authorList>
    </citation>
    <scope>NUCLEOTIDE SEQUENCE</scope>
    <source>
        <strain evidence="3">CBS 304.34</strain>
    </source>
</reference>
<dbReference type="GeneID" id="54457104"/>
<dbReference type="AlphaFoldDB" id="A0A6A6Y2G2"/>
<reference evidence="1 3" key="1">
    <citation type="journal article" date="2020" name="Stud. Mycol.">
        <title>101 Dothideomycetes genomes: a test case for predicting lifestyles and emergence of pathogens.</title>
        <authorList>
            <person name="Haridas S."/>
            <person name="Albert R."/>
            <person name="Binder M."/>
            <person name="Bloem J."/>
            <person name="Labutti K."/>
            <person name="Salamov A."/>
            <person name="Andreopoulos B."/>
            <person name="Baker S."/>
            <person name="Barry K."/>
            <person name="Bills G."/>
            <person name="Bluhm B."/>
            <person name="Cannon C."/>
            <person name="Castanera R."/>
            <person name="Culley D."/>
            <person name="Daum C."/>
            <person name="Ezra D."/>
            <person name="Gonzalez J."/>
            <person name="Henrissat B."/>
            <person name="Kuo A."/>
            <person name="Liang C."/>
            <person name="Lipzen A."/>
            <person name="Lutzoni F."/>
            <person name="Magnuson J."/>
            <person name="Mondo S."/>
            <person name="Nolan M."/>
            <person name="Ohm R."/>
            <person name="Pangilinan J."/>
            <person name="Park H.-J."/>
            <person name="Ramirez L."/>
            <person name="Alfaro M."/>
            <person name="Sun H."/>
            <person name="Tritt A."/>
            <person name="Yoshinaga Y."/>
            <person name="Zwiers L.-H."/>
            <person name="Turgeon B."/>
            <person name="Goodwin S."/>
            <person name="Spatafora J."/>
            <person name="Crous P."/>
            <person name="Grigoriev I."/>
        </authorList>
    </citation>
    <scope>NUCLEOTIDE SEQUENCE</scope>
    <source>
        <strain evidence="1 3">CBS 304.34</strain>
    </source>
</reference>
<dbReference type="RefSeq" id="XP_033569793.1">
    <property type="nucleotide sequence ID" value="XM_033716211.1"/>
</dbReference>
<evidence type="ECO:0000313" key="3">
    <source>
        <dbReference type="RefSeq" id="XP_033569793.1"/>
    </source>
</evidence>
<reference evidence="3" key="3">
    <citation type="submission" date="2025-04" db="UniProtKB">
        <authorList>
            <consortium name="RefSeq"/>
        </authorList>
    </citation>
    <scope>IDENTIFICATION</scope>
    <source>
        <strain evidence="3">CBS 304.34</strain>
    </source>
</reference>
<accession>A0A6A6Y2G2</accession>
<evidence type="ECO:0000313" key="2">
    <source>
        <dbReference type="Proteomes" id="UP000504636"/>
    </source>
</evidence>
<name>A0A6A6Y2G2_9PEZI</name>
<feature type="non-terminal residue" evidence="1">
    <location>
        <position position="1"/>
    </location>
</feature>
<evidence type="ECO:0000313" key="1">
    <source>
        <dbReference type="EMBL" id="KAF2802829.1"/>
    </source>
</evidence>
<proteinExistence type="predicted"/>
<dbReference type="EMBL" id="MU003721">
    <property type="protein sequence ID" value="KAF2802829.1"/>
    <property type="molecule type" value="Genomic_DNA"/>
</dbReference>
<dbReference type="Proteomes" id="UP000504636">
    <property type="component" value="Unplaced"/>
</dbReference>